<keyword evidence="2" id="KW-1185">Reference proteome</keyword>
<dbReference type="EMBL" id="JABSTQ010000356">
    <property type="protein sequence ID" value="KAG0445451.1"/>
    <property type="molecule type" value="Genomic_DNA"/>
</dbReference>
<accession>A0AC60R0I6</accession>
<organism evidence="1 2">
    <name type="scientific">Ixodes persulcatus</name>
    <name type="common">Taiga tick</name>
    <dbReference type="NCBI Taxonomy" id="34615"/>
    <lineage>
        <taxon>Eukaryota</taxon>
        <taxon>Metazoa</taxon>
        <taxon>Ecdysozoa</taxon>
        <taxon>Arthropoda</taxon>
        <taxon>Chelicerata</taxon>
        <taxon>Arachnida</taxon>
        <taxon>Acari</taxon>
        <taxon>Parasitiformes</taxon>
        <taxon>Ixodida</taxon>
        <taxon>Ixodoidea</taxon>
        <taxon>Ixodidae</taxon>
        <taxon>Ixodinae</taxon>
        <taxon>Ixodes</taxon>
    </lineage>
</organism>
<proteinExistence type="predicted"/>
<evidence type="ECO:0000313" key="2">
    <source>
        <dbReference type="Proteomes" id="UP000805193"/>
    </source>
</evidence>
<reference evidence="1 2" key="1">
    <citation type="journal article" date="2020" name="Cell">
        <title>Large-Scale Comparative Analyses of Tick Genomes Elucidate Their Genetic Diversity and Vector Capacities.</title>
        <authorList>
            <consortium name="Tick Genome and Microbiome Consortium (TIGMIC)"/>
            <person name="Jia N."/>
            <person name="Wang J."/>
            <person name="Shi W."/>
            <person name="Du L."/>
            <person name="Sun Y."/>
            <person name="Zhan W."/>
            <person name="Jiang J.F."/>
            <person name="Wang Q."/>
            <person name="Zhang B."/>
            <person name="Ji P."/>
            <person name="Bell-Sakyi L."/>
            <person name="Cui X.M."/>
            <person name="Yuan T.T."/>
            <person name="Jiang B.G."/>
            <person name="Yang W.F."/>
            <person name="Lam T.T."/>
            <person name="Chang Q.C."/>
            <person name="Ding S.J."/>
            <person name="Wang X.J."/>
            <person name="Zhu J.G."/>
            <person name="Ruan X.D."/>
            <person name="Zhao L."/>
            <person name="Wei J.T."/>
            <person name="Ye R.Z."/>
            <person name="Que T.C."/>
            <person name="Du C.H."/>
            <person name="Zhou Y.H."/>
            <person name="Cheng J.X."/>
            <person name="Dai P.F."/>
            <person name="Guo W.B."/>
            <person name="Han X.H."/>
            <person name="Huang E.J."/>
            <person name="Li L.F."/>
            <person name="Wei W."/>
            <person name="Gao Y.C."/>
            <person name="Liu J.Z."/>
            <person name="Shao H.Z."/>
            <person name="Wang X."/>
            <person name="Wang C.C."/>
            <person name="Yang T.C."/>
            <person name="Huo Q.B."/>
            <person name="Li W."/>
            <person name="Chen H.Y."/>
            <person name="Chen S.E."/>
            <person name="Zhou L.G."/>
            <person name="Ni X.B."/>
            <person name="Tian J.H."/>
            <person name="Sheng Y."/>
            <person name="Liu T."/>
            <person name="Pan Y.S."/>
            <person name="Xia L.Y."/>
            <person name="Li J."/>
            <person name="Zhao F."/>
            <person name="Cao W.C."/>
        </authorList>
    </citation>
    <scope>NUCLEOTIDE SEQUENCE [LARGE SCALE GENOMIC DNA]</scope>
    <source>
        <strain evidence="1">Iper-2018</strain>
    </source>
</reference>
<sequence>MHDLTTSSASLELLLDGQISCVEECGSTHWLVLDLHQLSDLPLALRELPRQKAAERELGECVGITAVRGPNMGPGRPRKRKTKEHSVELERQARGRRHDLFNYLGWKFLSLLVKYSRSDLFSYYTSFLESLDPSYKKPQPPFTSTCIRDLMENMKYAFGRMYVTNFFKDADVLNE</sequence>
<feature type="non-terminal residue" evidence="1">
    <location>
        <position position="175"/>
    </location>
</feature>
<protein>
    <submittedName>
        <fullName evidence="1">Uncharacterized protein</fullName>
    </submittedName>
</protein>
<name>A0AC60R0I6_IXOPE</name>
<dbReference type="Proteomes" id="UP000805193">
    <property type="component" value="Unassembled WGS sequence"/>
</dbReference>
<comment type="caution">
    <text evidence="1">The sequence shown here is derived from an EMBL/GenBank/DDBJ whole genome shotgun (WGS) entry which is preliminary data.</text>
</comment>
<gene>
    <name evidence="1" type="ORF">HPB47_015035</name>
</gene>
<evidence type="ECO:0000313" key="1">
    <source>
        <dbReference type="EMBL" id="KAG0445451.1"/>
    </source>
</evidence>